<proteinExistence type="predicted"/>
<evidence type="ECO:0000313" key="2">
    <source>
        <dbReference type="Ensembl" id="ENSPNYP00000028489.1"/>
    </source>
</evidence>
<name>A0A3B4H1Y3_9CICH</name>
<organism evidence="2">
    <name type="scientific">Pundamilia nyererei</name>
    <dbReference type="NCBI Taxonomy" id="303518"/>
    <lineage>
        <taxon>Eukaryota</taxon>
        <taxon>Metazoa</taxon>
        <taxon>Chordata</taxon>
        <taxon>Craniata</taxon>
        <taxon>Vertebrata</taxon>
        <taxon>Euteleostomi</taxon>
        <taxon>Actinopterygii</taxon>
        <taxon>Neopterygii</taxon>
        <taxon>Teleostei</taxon>
        <taxon>Neoteleostei</taxon>
        <taxon>Acanthomorphata</taxon>
        <taxon>Ovalentaria</taxon>
        <taxon>Cichlomorphae</taxon>
        <taxon>Cichliformes</taxon>
        <taxon>Cichlidae</taxon>
        <taxon>African cichlids</taxon>
        <taxon>Pseudocrenilabrinae</taxon>
        <taxon>Haplochromini</taxon>
        <taxon>Pundamilia</taxon>
    </lineage>
</organism>
<dbReference type="Pfam" id="PF03372">
    <property type="entry name" value="Exo_endo_phos"/>
    <property type="match status" value="1"/>
</dbReference>
<reference evidence="2" key="1">
    <citation type="submission" date="2023-09" db="UniProtKB">
        <authorList>
            <consortium name="Ensembl"/>
        </authorList>
    </citation>
    <scope>IDENTIFICATION</scope>
</reference>
<dbReference type="GeneTree" id="ENSGT01130000279115"/>
<dbReference type="InterPro" id="IPR005135">
    <property type="entry name" value="Endo/exonuclease/phosphatase"/>
</dbReference>
<sequence>MSNIKMITLNVKGINHIIKGCKILSSLKKDRVQIALLQETHLTDSEHLKLKRDWVGQIYYSSFNSKSRGIVILIHKNLPFTLNTIVRDTDGRFILITGLLYGEQILLEVFMHQILLIDCFIQTFWQKPPLCVRITVCNPHVKDFIFFSHPHFSFSRIDYMFVSRSVLDRTRGCLINTCAFSDHSSVSMGLLPPYYDPLSRHWRLNPAPLSDPEFVKYLENQWELFLSTNELPGVSASTLWEVGKAFLRGSIIAFTSAKKKSTLTKQLVLERDITNLEREVSADTTELYRYKLNFKPIVASIKNDLNRWFDRPLSWMGRISLIKMNVLPRILYPIQMLALSVRLRRDSESDRH</sequence>
<accession>A0A3B4H1Y3</accession>
<dbReference type="Ensembl" id="ENSPNYT00000029183.1">
    <property type="protein sequence ID" value="ENSPNYP00000028489.1"/>
    <property type="gene ID" value="ENSPNYG00000021458.1"/>
</dbReference>
<dbReference type="SUPFAM" id="SSF56219">
    <property type="entry name" value="DNase I-like"/>
    <property type="match status" value="1"/>
</dbReference>
<dbReference type="GO" id="GO:0003824">
    <property type="term" value="F:catalytic activity"/>
    <property type="evidence" value="ECO:0007669"/>
    <property type="project" value="InterPro"/>
</dbReference>
<protein>
    <recommendedName>
        <fullName evidence="1">Endonuclease/exonuclease/phosphatase domain-containing protein</fullName>
    </recommendedName>
</protein>
<dbReference type="STRING" id="303518.ENSPNYP00000028489"/>
<dbReference type="InterPro" id="IPR036691">
    <property type="entry name" value="Endo/exonu/phosph_ase_sf"/>
</dbReference>
<dbReference type="PANTHER" id="PTHR19446">
    <property type="entry name" value="REVERSE TRANSCRIPTASES"/>
    <property type="match status" value="1"/>
</dbReference>
<dbReference type="AlphaFoldDB" id="A0A3B4H1Y3"/>
<evidence type="ECO:0000259" key="1">
    <source>
        <dbReference type="Pfam" id="PF03372"/>
    </source>
</evidence>
<feature type="domain" description="Endonuclease/exonuclease/phosphatase" evidence="1">
    <location>
        <begin position="8"/>
        <end position="183"/>
    </location>
</feature>
<dbReference type="Gene3D" id="3.60.10.10">
    <property type="entry name" value="Endonuclease/exonuclease/phosphatase"/>
    <property type="match status" value="2"/>
</dbReference>